<dbReference type="Gene3D" id="1.20.58.340">
    <property type="entry name" value="Magnesium transport protein CorA, transmembrane region"/>
    <property type="match status" value="2"/>
</dbReference>
<sequence length="322" mass="37549">MTVRALLFNAQGELVQQGQEELLAHYHDSDHFLWLDICGAESQRELNALAKFELNPLAHRDAQRHRHPPKYEAFDDHVFLLMHELTKLGDQENFSRHQLAIFSNNSHIITRHDLASEAVDKYWQQITTDKKLPRGGMGQLCYQLLRGIVDRYLPLMFEVEQRLSEIEDEIFNASTDDLLGELINYGSQLKKARRSFVYQKEVIEEIMNSHEHQLLAFDEHELIDLFEHFERLASLANLYQELTNDLINGFISISAHRANHIMKLLTIVTAIFLPLTLVAGIYGMNFQHMPELSWHYSYFFVLGFMVSFTIFGIAFVKRKGWL</sequence>
<keyword evidence="7 8" id="KW-0472">Membrane</keyword>
<dbReference type="InterPro" id="IPR002523">
    <property type="entry name" value="MgTranspt_CorA/ZnTranspt_ZntB"/>
</dbReference>
<dbReference type="InterPro" id="IPR004488">
    <property type="entry name" value="Mg/Co-transport_prot_CorA"/>
</dbReference>
<evidence type="ECO:0000256" key="8">
    <source>
        <dbReference type="RuleBase" id="RU362010"/>
    </source>
</evidence>
<keyword evidence="10" id="KW-1185">Reference proteome</keyword>
<evidence type="ECO:0000313" key="9">
    <source>
        <dbReference type="EMBL" id="MFC4362434.1"/>
    </source>
</evidence>
<evidence type="ECO:0000256" key="6">
    <source>
        <dbReference type="ARBA" id="ARBA00022989"/>
    </source>
</evidence>
<protein>
    <recommendedName>
        <fullName evidence="8">Magnesium transport protein CorA</fullName>
    </recommendedName>
</protein>
<keyword evidence="8" id="KW-0460">Magnesium</keyword>
<dbReference type="SUPFAM" id="SSF143865">
    <property type="entry name" value="CorA soluble domain-like"/>
    <property type="match status" value="1"/>
</dbReference>
<name>A0ABV8V3F2_9GAMM</name>
<keyword evidence="6 8" id="KW-1133">Transmembrane helix</keyword>
<reference evidence="10" key="1">
    <citation type="journal article" date="2019" name="Int. J. Syst. Evol. Microbiol.">
        <title>The Global Catalogue of Microorganisms (GCM) 10K type strain sequencing project: providing services to taxonomists for standard genome sequencing and annotation.</title>
        <authorList>
            <consortium name="The Broad Institute Genomics Platform"/>
            <consortium name="The Broad Institute Genome Sequencing Center for Infectious Disease"/>
            <person name="Wu L."/>
            <person name="Ma J."/>
        </authorList>
    </citation>
    <scope>NUCLEOTIDE SEQUENCE [LARGE SCALE GENOMIC DNA]</scope>
    <source>
        <strain evidence="10">CECT 8570</strain>
    </source>
</reference>
<comment type="subcellular location">
    <subcellularLocation>
        <location evidence="1">Cell membrane</location>
        <topology evidence="1">Multi-pass membrane protein</topology>
    </subcellularLocation>
    <subcellularLocation>
        <location evidence="8">Membrane</location>
        <topology evidence="8">Multi-pass membrane protein</topology>
    </subcellularLocation>
</comment>
<dbReference type="Pfam" id="PF01544">
    <property type="entry name" value="CorA"/>
    <property type="match status" value="1"/>
</dbReference>
<evidence type="ECO:0000256" key="1">
    <source>
        <dbReference type="ARBA" id="ARBA00004651"/>
    </source>
</evidence>
<gene>
    <name evidence="8 9" type="primary">corA</name>
    <name evidence="9" type="ORF">ACFOX3_08975</name>
</gene>
<comment type="similarity">
    <text evidence="2 8">Belongs to the CorA metal ion transporter (MIT) (TC 1.A.35) family.</text>
</comment>
<keyword evidence="5 8" id="KW-0812">Transmembrane</keyword>
<dbReference type="Proteomes" id="UP001595840">
    <property type="component" value="Unassembled WGS sequence"/>
</dbReference>
<dbReference type="InterPro" id="IPR045863">
    <property type="entry name" value="CorA_TM1_TM2"/>
</dbReference>
<feature type="transmembrane region" description="Helical" evidence="8">
    <location>
        <begin position="264"/>
        <end position="284"/>
    </location>
</feature>
<dbReference type="InterPro" id="IPR045861">
    <property type="entry name" value="CorA_cytoplasmic_dom"/>
</dbReference>
<dbReference type="EMBL" id="JBHSCX010000006">
    <property type="protein sequence ID" value="MFC4362434.1"/>
    <property type="molecule type" value="Genomic_DNA"/>
</dbReference>
<dbReference type="RefSeq" id="WP_290260525.1">
    <property type="nucleotide sequence ID" value="NZ_JAUFQG010000004.1"/>
</dbReference>
<evidence type="ECO:0000256" key="5">
    <source>
        <dbReference type="ARBA" id="ARBA00022692"/>
    </source>
</evidence>
<accession>A0ABV8V3F2</accession>
<keyword evidence="3 8" id="KW-0813">Transport</keyword>
<dbReference type="Gene3D" id="3.30.460.20">
    <property type="entry name" value="CorA soluble domain-like"/>
    <property type="match status" value="1"/>
</dbReference>
<comment type="function">
    <text evidence="8">Mediates influx of magnesium ions.</text>
</comment>
<keyword evidence="8" id="KW-0406">Ion transport</keyword>
<evidence type="ECO:0000256" key="7">
    <source>
        <dbReference type="ARBA" id="ARBA00023136"/>
    </source>
</evidence>
<proteinExistence type="inferred from homology"/>
<comment type="caution">
    <text evidence="9">The sequence shown here is derived from an EMBL/GenBank/DDBJ whole genome shotgun (WGS) entry which is preliminary data.</text>
</comment>
<dbReference type="PANTHER" id="PTHR46494">
    <property type="entry name" value="CORA FAMILY METAL ION TRANSPORTER (EUROFUNG)"/>
    <property type="match status" value="1"/>
</dbReference>
<dbReference type="CDD" id="cd12822">
    <property type="entry name" value="TmCorA-like"/>
    <property type="match status" value="1"/>
</dbReference>
<dbReference type="PANTHER" id="PTHR46494:SF1">
    <property type="entry name" value="CORA FAMILY METAL ION TRANSPORTER (EUROFUNG)"/>
    <property type="match status" value="1"/>
</dbReference>
<dbReference type="NCBIfam" id="TIGR00383">
    <property type="entry name" value="corA"/>
    <property type="match status" value="1"/>
</dbReference>
<evidence type="ECO:0000256" key="4">
    <source>
        <dbReference type="ARBA" id="ARBA00022475"/>
    </source>
</evidence>
<keyword evidence="4 8" id="KW-1003">Cell membrane</keyword>
<feature type="transmembrane region" description="Helical" evidence="8">
    <location>
        <begin position="296"/>
        <end position="316"/>
    </location>
</feature>
<organism evidence="9 10">
    <name type="scientific">Simiduia curdlanivorans</name>
    <dbReference type="NCBI Taxonomy" id="1492769"/>
    <lineage>
        <taxon>Bacteria</taxon>
        <taxon>Pseudomonadati</taxon>
        <taxon>Pseudomonadota</taxon>
        <taxon>Gammaproteobacteria</taxon>
        <taxon>Cellvibrionales</taxon>
        <taxon>Cellvibrionaceae</taxon>
        <taxon>Simiduia</taxon>
    </lineage>
</organism>
<evidence type="ECO:0000256" key="2">
    <source>
        <dbReference type="ARBA" id="ARBA00009765"/>
    </source>
</evidence>
<evidence type="ECO:0000313" key="10">
    <source>
        <dbReference type="Proteomes" id="UP001595840"/>
    </source>
</evidence>
<evidence type="ECO:0000256" key="3">
    <source>
        <dbReference type="ARBA" id="ARBA00022448"/>
    </source>
</evidence>
<dbReference type="SUPFAM" id="SSF144083">
    <property type="entry name" value="Magnesium transport protein CorA, transmembrane region"/>
    <property type="match status" value="1"/>
</dbReference>